<dbReference type="EMBL" id="JAEPQZ010000013">
    <property type="protein sequence ID" value="KAG2174130.1"/>
    <property type="molecule type" value="Genomic_DNA"/>
</dbReference>
<evidence type="ECO:0000256" key="8">
    <source>
        <dbReference type="SAM" id="MobiDB-lite"/>
    </source>
</evidence>
<evidence type="ECO:0000259" key="9">
    <source>
        <dbReference type="PROSITE" id="PS50305"/>
    </source>
</evidence>
<dbReference type="CDD" id="cd01408">
    <property type="entry name" value="SIRT1"/>
    <property type="match status" value="1"/>
</dbReference>
<dbReference type="PROSITE" id="PS50305">
    <property type="entry name" value="SIRTUIN"/>
    <property type="match status" value="1"/>
</dbReference>
<keyword evidence="3" id="KW-0808">Transferase</keyword>
<dbReference type="AlphaFoldDB" id="A0A8H7PI29"/>
<protein>
    <recommendedName>
        <fullName evidence="9">Deacetylase sirtuin-type domain-containing protein</fullName>
    </recommendedName>
</protein>
<dbReference type="GO" id="GO:0046970">
    <property type="term" value="F:histone H4K16 deacetylase activity, NAD-dependent"/>
    <property type="evidence" value="ECO:0007669"/>
    <property type="project" value="TreeGrafter"/>
</dbReference>
<proteinExistence type="inferred from homology"/>
<feature type="domain" description="Deacetylase sirtuin-type" evidence="9">
    <location>
        <begin position="251"/>
        <end position="530"/>
    </location>
</feature>
<accession>A0A8H7PI29</accession>
<dbReference type="GO" id="GO:0005634">
    <property type="term" value="C:nucleus"/>
    <property type="evidence" value="ECO:0007669"/>
    <property type="project" value="TreeGrafter"/>
</dbReference>
<dbReference type="InterPro" id="IPR026591">
    <property type="entry name" value="Sirtuin_cat_small_dom_sf"/>
</dbReference>
<feature type="compositionally biased region" description="Acidic residues" evidence="8">
    <location>
        <begin position="114"/>
        <end position="130"/>
    </location>
</feature>
<feature type="binding site" evidence="7">
    <location>
        <position position="408"/>
    </location>
    <ligand>
        <name>Zn(2+)</name>
        <dbReference type="ChEBI" id="CHEBI:29105"/>
    </ligand>
</feature>
<evidence type="ECO:0000256" key="1">
    <source>
        <dbReference type="ARBA" id="ARBA00001947"/>
    </source>
</evidence>
<keyword evidence="6" id="KW-0520">NAD</keyword>
<feature type="compositionally biased region" description="Basic and acidic residues" evidence="8">
    <location>
        <begin position="1"/>
        <end position="10"/>
    </location>
</feature>
<dbReference type="GO" id="GO:0046872">
    <property type="term" value="F:metal ion binding"/>
    <property type="evidence" value="ECO:0007669"/>
    <property type="project" value="UniProtKB-KW"/>
</dbReference>
<dbReference type="PANTHER" id="PTHR11085:SF9">
    <property type="entry name" value="NAD-DEPENDENT PROTEIN DEACETYLASE SIRTUIN-1"/>
    <property type="match status" value="1"/>
</dbReference>
<comment type="caution">
    <text evidence="10">The sequence shown here is derived from an EMBL/GenBank/DDBJ whole genome shotgun (WGS) entry which is preliminary data.</text>
</comment>
<dbReference type="Proteomes" id="UP000654370">
    <property type="component" value="Unassembled WGS sequence"/>
</dbReference>
<comment type="cofactor">
    <cofactor evidence="1">
        <name>Zn(2+)</name>
        <dbReference type="ChEBI" id="CHEBI:29105"/>
    </cofactor>
</comment>
<feature type="binding site" evidence="7">
    <location>
        <position position="384"/>
    </location>
    <ligand>
        <name>Zn(2+)</name>
        <dbReference type="ChEBI" id="CHEBI:29105"/>
    </ligand>
</feature>
<dbReference type="Gene3D" id="3.40.50.1220">
    <property type="entry name" value="TPP-binding domain"/>
    <property type="match status" value="1"/>
</dbReference>
<keyword evidence="5 7" id="KW-0862">Zinc</keyword>
<feature type="binding site" evidence="7">
    <location>
        <position position="411"/>
    </location>
    <ligand>
        <name>Zn(2+)</name>
        <dbReference type="ChEBI" id="CHEBI:29105"/>
    </ligand>
</feature>
<evidence type="ECO:0000256" key="3">
    <source>
        <dbReference type="ARBA" id="ARBA00022679"/>
    </source>
</evidence>
<dbReference type="InterPro" id="IPR026590">
    <property type="entry name" value="Ssirtuin_cat_dom"/>
</dbReference>
<feature type="active site" description="Proton acceptor" evidence="7">
    <location>
        <position position="376"/>
    </location>
</feature>
<feature type="region of interest" description="Disordered" evidence="8">
    <location>
        <begin position="66"/>
        <end position="144"/>
    </location>
</feature>
<name>A0A8H7PI29_MORIS</name>
<sequence>METESLEKQGLEVSASGEKHQREEVTLASQGINSLSQDGEEFSRIKRSKLDTANVDPENVTVDLLDSEHATSGLNQQPVKVAETVSQGTDNATKMPGTEQAAEPGLHALYSANFDEDYNEESDEDWDENDSGSGDDGSSDDDDDEIHEKFLMGVNHKYNELEGNSGDEEEDVETWPRCTEEEAEKLQNEARELGMIKFIEKYVLEERTPLPQLLDVFGCQLPAKISLLADDLQLLNLLKAVMTRFLRKRKRLEHMKNLKDVVETIRKAKNIMVLTGAGVSVSCGIPDFRSETGIYARLDEFELDDPQQMFDIHYFRENPHIFYSFAREIYPSNFQPSPSHMFVKLLEDKDVLLRNYTQNIDTLEHKAKITRVINCHGSFATASCVTCGYKCVGSDIEEDIFAQRVPECPQCAPLTKAQEQNSKANDSDDDSYTFKLRESIIKPDITFFGEKLPDDFDKGLAIDSSKVDLLIVMGSSLKVSPVSEIMTQIPHSVPQILINRTPITHLTFDVQLLGKCDTIVPELCRMLGWDLRHEKLPGGSSLSKESLEWAAEDGDSKLYTTLSDGYFVFPGAVLNEKFAENLRCDQRGSRDETAYNDVEAPLGDNVGMALGANELHSASEVTTAKEEEITN</sequence>
<dbReference type="Pfam" id="PF02146">
    <property type="entry name" value="SIR2"/>
    <property type="match status" value="1"/>
</dbReference>
<comment type="similarity">
    <text evidence="2">Belongs to the sirtuin family. Class I subfamily.</text>
</comment>
<dbReference type="InterPro" id="IPR029035">
    <property type="entry name" value="DHS-like_NAD/FAD-binding_dom"/>
</dbReference>
<dbReference type="InterPro" id="IPR003000">
    <property type="entry name" value="Sirtuin"/>
</dbReference>
<evidence type="ECO:0000256" key="6">
    <source>
        <dbReference type="ARBA" id="ARBA00023027"/>
    </source>
</evidence>
<evidence type="ECO:0000313" key="10">
    <source>
        <dbReference type="EMBL" id="KAG2174130.1"/>
    </source>
</evidence>
<evidence type="ECO:0000256" key="7">
    <source>
        <dbReference type="PROSITE-ProRule" id="PRU00236"/>
    </source>
</evidence>
<dbReference type="InterPro" id="IPR050134">
    <property type="entry name" value="NAD-dep_sirtuin_deacylases"/>
</dbReference>
<evidence type="ECO:0000256" key="5">
    <source>
        <dbReference type="ARBA" id="ARBA00022833"/>
    </source>
</evidence>
<evidence type="ECO:0000256" key="4">
    <source>
        <dbReference type="ARBA" id="ARBA00022723"/>
    </source>
</evidence>
<evidence type="ECO:0000313" key="11">
    <source>
        <dbReference type="Proteomes" id="UP000654370"/>
    </source>
</evidence>
<keyword evidence="11" id="KW-1185">Reference proteome</keyword>
<evidence type="ECO:0000256" key="2">
    <source>
        <dbReference type="ARBA" id="ARBA00006924"/>
    </source>
</evidence>
<dbReference type="SUPFAM" id="SSF52467">
    <property type="entry name" value="DHS-like NAD/FAD-binding domain"/>
    <property type="match status" value="1"/>
</dbReference>
<reference evidence="10" key="1">
    <citation type="submission" date="2020-12" db="EMBL/GenBank/DDBJ databases">
        <title>Metabolic potential, ecology and presence of endohyphal bacteria is reflected in genomic diversity of Mucoromycotina.</title>
        <authorList>
            <person name="Muszewska A."/>
            <person name="Okrasinska A."/>
            <person name="Steczkiewicz K."/>
            <person name="Drgas O."/>
            <person name="Orlowska M."/>
            <person name="Perlinska-Lenart U."/>
            <person name="Aleksandrzak-Piekarczyk T."/>
            <person name="Szatraj K."/>
            <person name="Zielenkiewicz U."/>
            <person name="Pilsyk S."/>
            <person name="Malc E."/>
            <person name="Mieczkowski P."/>
            <person name="Kruszewska J.S."/>
            <person name="Biernat P."/>
            <person name="Pawlowska J."/>
        </authorList>
    </citation>
    <scope>NUCLEOTIDE SEQUENCE</scope>
    <source>
        <strain evidence="10">WA0000067209</strain>
    </source>
</reference>
<feature type="binding site" evidence="7">
    <location>
        <position position="387"/>
    </location>
    <ligand>
        <name>Zn(2+)</name>
        <dbReference type="ChEBI" id="CHEBI:29105"/>
    </ligand>
</feature>
<gene>
    <name evidence="10" type="ORF">INT43_004150</name>
</gene>
<dbReference type="OrthoDB" id="420264at2759"/>
<dbReference type="Gene3D" id="3.30.1600.10">
    <property type="entry name" value="SIR2/SIRT2 'Small Domain"/>
    <property type="match status" value="1"/>
</dbReference>
<organism evidence="10 11">
    <name type="scientific">Mortierella isabellina</name>
    <name type="common">Filamentous fungus</name>
    <name type="synonym">Umbelopsis isabellina</name>
    <dbReference type="NCBI Taxonomy" id="91625"/>
    <lineage>
        <taxon>Eukaryota</taxon>
        <taxon>Fungi</taxon>
        <taxon>Fungi incertae sedis</taxon>
        <taxon>Mucoromycota</taxon>
        <taxon>Mucoromycotina</taxon>
        <taxon>Umbelopsidomycetes</taxon>
        <taxon>Umbelopsidales</taxon>
        <taxon>Umbelopsidaceae</taxon>
        <taxon>Umbelopsis</taxon>
    </lineage>
</organism>
<keyword evidence="4 7" id="KW-0479">Metal-binding</keyword>
<dbReference type="GO" id="GO:0070403">
    <property type="term" value="F:NAD+ binding"/>
    <property type="evidence" value="ECO:0007669"/>
    <property type="project" value="InterPro"/>
</dbReference>
<feature type="region of interest" description="Disordered" evidence="8">
    <location>
        <begin position="1"/>
        <end position="23"/>
    </location>
</feature>
<feature type="compositionally biased region" description="Polar residues" evidence="8">
    <location>
        <begin position="70"/>
        <end position="92"/>
    </location>
</feature>
<dbReference type="PANTHER" id="PTHR11085">
    <property type="entry name" value="NAD-DEPENDENT PROTEIN DEACYLASE SIRTUIN-5, MITOCHONDRIAL-RELATED"/>
    <property type="match status" value="1"/>
</dbReference>